<accession>A0A368W081</accession>
<dbReference type="Proteomes" id="UP000253495">
    <property type="component" value="Unassembled WGS sequence"/>
</dbReference>
<organism evidence="1 2">
    <name type="scientific">Halopolyspora algeriensis</name>
    <dbReference type="NCBI Taxonomy" id="1500506"/>
    <lineage>
        <taxon>Bacteria</taxon>
        <taxon>Bacillati</taxon>
        <taxon>Actinomycetota</taxon>
        <taxon>Actinomycetes</taxon>
        <taxon>Actinomycetes incertae sedis</taxon>
        <taxon>Halopolyspora</taxon>
    </lineage>
</organism>
<reference evidence="1 2" key="1">
    <citation type="submission" date="2018-07" db="EMBL/GenBank/DDBJ databases">
        <title>Genomic Encyclopedia of Type Strains, Phase III (KMG-III): the genomes of soil and plant-associated and newly described type strains.</title>
        <authorList>
            <person name="Whitman W."/>
        </authorList>
    </citation>
    <scope>NUCLEOTIDE SEQUENCE [LARGE SCALE GENOMIC DNA]</scope>
    <source>
        <strain evidence="1 2">CECT 8575</strain>
    </source>
</reference>
<dbReference type="AlphaFoldDB" id="A0A368W081"/>
<dbReference type="OrthoDB" id="3578774at2"/>
<sequence length="628" mass="68820">MRTVFIHGEIEQYHSAKEALIERFGARSGDKAAGEDGADDRVLLTVLLDDKLVRDGLIARWSARDLERFLTETAPRKLILDDWSAVPGLLHRWVDFLAETDLPTSGHCPVSELHAVVDRATPEYLESMANPVEWGSAKFWSETMAEHGVDTDDDSAVERFFAAVDSGAVEVDEELVEAVEAREQLEPLPQPAYWLPPVPDLGGEDTDVSGAQVVAWMRGLLDWVGRGRKLAATGEVAGSELDELAADLGVADDGFQVGMLLEWATRAHLVRNTGERLVRTRISGPLLERPGVLCKRLWESFLLLEDVFLEEFEELEQLAVGESVFLHLVQGTLHVLHSRVDPLPLELLVSLTAESLLNEEGQEAVEIGTGERAALRDVLRRILRQWESLGVVRTSVDDRGETAALIGSAVPQDTEPDHTVVELMPFGRECARHHLEALGFVVPTVDDMARHSAEVMVLAVQDCSPRTGERVISAWFEARGRQAACAELTALLRTVDDPLVRLGALSVLEHADSDGVHAVRQLCADTIAGPAVRMWLQERVADGEVAVQPGDAVMFALDSMSVAAEEDVEAFLSELRESATTDQIALLEQIARVPHSRASSVLEVIAGQHPDSRVASVARRSLEKVRGT</sequence>
<proteinExistence type="predicted"/>
<protein>
    <submittedName>
        <fullName evidence="1">Uncharacterized protein</fullName>
    </submittedName>
</protein>
<evidence type="ECO:0000313" key="2">
    <source>
        <dbReference type="Proteomes" id="UP000253495"/>
    </source>
</evidence>
<gene>
    <name evidence="1" type="ORF">DFQ14_101423</name>
</gene>
<dbReference type="EMBL" id="QPJC01000001">
    <property type="protein sequence ID" value="RCW47079.1"/>
    <property type="molecule type" value="Genomic_DNA"/>
</dbReference>
<dbReference type="RefSeq" id="WP_114451278.1">
    <property type="nucleotide sequence ID" value="NZ_QPJC01000001.1"/>
</dbReference>
<name>A0A368W081_9ACTN</name>
<evidence type="ECO:0000313" key="1">
    <source>
        <dbReference type="EMBL" id="RCW47079.1"/>
    </source>
</evidence>
<comment type="caution">
    <text evidence="1">The sequence shown here is derived from an EMBL/GenBank/DDBJ whole genome shotgun (WGS) entry which is preliminary data.</text>
</comment>
<keyword evidence="2" id="KW-1185">Reference proteome</keyword>